<comment type="caution">
    <text evidence="1">The sequence shown here is derived from an EMBL/GenBank/DDBJ whole genome shotgun (WGS) entry which is preliminary data.</text>
</comment>
<dbReference type="RefSeq" id="WP_230510384.1">
    <property type="nucleotide sequence ID" value="NZ_JAJITD010000007.1"/>
</dbReference>
<proteinExistence type="predicted"/>
<gene>
    <name evidence="1" type="ORF">LJ656_16010</name>
</gene>
<accession>A0ABS8JW30</accession>
<organism evidence="1 2">
    <name type="scientific">Paraburkholderia sejongensis</name>
    <dbReference type="NCBI Taxonomy" id="2886946"/>
    <lineage>
        <taxon>Bacteria</taxon>
        <taxon>Pseudomonadati</taxon>
        <taxon>Pseudomonadota</taxon>
        <taxon>Betaproteobacteria</taxon>
        <taxon>Burkholderiales</taxon>
        <taxon>Burkholderiaceae</taxon>
        <taxon>Paraburkholderia</taxon>
    </lineage>
</organism>
<reference evidence="1 2" key="1">
    <citation type="submission" date="2021-11" db="EMBL/GenBank/DDBJ databases">
        <authorList>
            <person name="Oh E.-T."/>
            <person name="Kim S.-B."/>
        </authorList>
    </citation>
    <scope>NUCLEOTIDE SEQUENCE [LARGE SCALE GENOMIC DNA]</scope>
    <source>
        <strain evidence="1 2">MMS20-SJTR3</strain>
    </source>
</reference>
<evidence type="ECO:0000313" key="2">
    <source>
        <dbReference type="Proteomes" id="UP001431019"/>
    </source>
</evidence>
<evidence type="ECO:0000313" key="1">
    <source>
        <dbReference type="EMBL" id="MCC8394102.1"/>
    </source>
</evidence>
<sequence length="87" mass="9722">MHIVSLHHLVWDDSKVSGTKKRNKTAGAYSGIPGDDMRRRRLKGELKVHGWAAGERLLAQRRRAPLDGGYARRGARGLSIRCGRAYV</sequence>
<protein>
    <submittedName>
        <fullName evidence="1">Uncharacterized protein</fullName>
    </submittedName>
</protein>
<keyword evidence="2" id="KW-1185">Reference proteome</keyword>
<name>A0ABS8JW30_9BURK</name>
<dbReference type="EMBL" id="JAJITD010000007">
    <property type="protein sequence ID" value="MCC8394102.1"/>
    <property type="molecule type" value="Genomic_DNA"/>
</dbReference>
<dbReference type="Proteomes" id="UP001431019">
    <property type="component" value="Unassembled WGS sequence"/>
</dbReference>